<evidence type="ECO:0000313" key="1">
    <source>
        <dbReference type="EMBL" id="KOR89322.1"/>
    </source>
</evidence>
<evidence type="ECO:0000313" key="2">
    <source>
        <dbReference type="Proteomes" id="UP000036932"/>
    </source>
</evidence>
<dbReference type="OrthoDB" id="2629870at2"/>
<dbReference type="AlphaFoldDB" id="A0A0M1P4I3"/>
<reference evidence="2" key="1">
    <citation type="submission" date="2015-08" db="EMBL/GenBank/DDBJ databases">
        <title>Genome sequencing project for genomic taxonomy and phylogenomics of Bacillus-like bacteria.</title>
        <authorList>
            <person name="Liu B."/>
            <person name="Wang J."/>
            <person name="Zhu Y."/>
            <person name="Liu G."/>
            <person name="Chen Q."/>
            <person name="Chen Z."/>
            <person name="Lan J."/>
            <person name="Che J."/>
            <person name="Ge C."/>
            <person name="Shi H."/>
            <person name="Pan Z."/>
            <person name="Liu X."/>
        </authorList>
    </citation>
    <scope>NUCLEOTIDE SEQUENCE [LARGE SCALE GENOMIC DNA]</scope>
    <source>
        <strain evidence="2">FJAT-22460</strain>
    </source>
</reference>
<accession>A0A0M1P4I3</accession>
<dbReference type="Proteomes" id="UP000036932">
    <property type="component" value="Unassembled WGS sequence"/>
</dbReference>
<comment type="caution">
    <text evidence="1">The sequence shown here is derived from an EMBL/GenBank/DDBJ whole genome shotgun (WGS) entry which is preliminary data.</text>
</comment>
<dbReference type="PATRIC" id="fig|1705565.3.peg.3836"/>
<name>A0A0M1P4I3_9BACL</name>
<keyword evidence="2" id="KW-1185">Reference proteome</keyword>
<dbReference type="RefSeq" id="WP_054402375.1">
    <property type="nucleotide sequence ID" value="NZ_LIUT01000001.1"/>
</dbReference>
<proteinExistence type="predicted"/>
<dbReference type="EMBL" id="LIUT01000001">
    <property type="protein sequence ID" value="KOR89322.1"/>
    <property type="molecule type" value="Genomic_DNA"/>
</dbReference>
<sequence>MNYYKGAVIGSDNFIYFRSEVKLQESDVLVLDDKKYFIESVDNGLLILQRVGSIISVSV</sequence>
<organism evidence="1 2">
    <name type="scientific">Paenibacillus solani</name>
    <dbReference type="NCBI Taxonomy" id="1705565"/>
    <lineage>
        <taxon>Bacteria</taxon>
        <taxon>Bacillati</taxon>
        <taxon>Bacillota</taxon>
        <taxon>Bacilli</taxon>
        <taxon>Bacillales</taxon>
        <taxon>Paenibacillaceae</taxon>
        <taxon>Paenibacillus</taxon>
    </lineage>
</organism>
<gene>
    <name evidence="1" type="ORF">AM231_09320</name>
</gene>
<protein>
    <submittedName>
        <fullName evidence="1">Uncharacterized protein</fullName>
    </submittedName>
</protein>